<proteinExistence type="predicted"/>
<feature type="non-terminal residue" evidence="2">
    <location>
        <position position="94"/>
    </location>
</feature>
<protein>
    <submittedName>
        <fullName evidence="2">Uncharacterized protein</fullName>
    </submittedName>
</protein>
<feature type="non-terminal residue" evidence="2">
    <location>
        <position position="1"/>
    </location>
</feature>
<evidence type="ECO:0000313" key="2">
    <source>
        <dbReference type="EMBL" id="KAH8977422.1"/>
    </source>
</evidence>
<accession>A0AAD4L5Q2</accession>
<evidence type="ECO:0000256" key="1">
    <source>
        <dbReference type="SAM" id="MobiDB-lite"/>
    </source>
</evidence>
<dbReference type="AlphaFoldDB" id="A0AAD4L5Q2"/>
<evidence type="ECO:0000313" key="3">
    <source>
        <dbReference type="Proteomes" id="UP001201163"/>
    </source>
</evidence>
<comment type="caution">
    <text evidence="2">The sequence shown here is derived from an EMBL/GenBank/DDBJ whole genome shotgun (WGS) entry which is preliminary data.</text>
</comment>
<dbReference type="EMBL" id="JAKELL010000316">
    <property type="protein sequence ID" value="KAH8977422.1"/>
    <property type="molecule type" value="Genomic_DNA"/>
</dbReference>
<name>A0AAD4L5Q2_9AGAM</name>
<feature type="compositionally biased region" description="Polar residues" evidence="1">
    <location>
        <begin position="60"/>
        <end position="80"/>
    </location>
</feature>
<reference evidence="2" key="1">
    <citation type="submission" date="2022-01" db="EMBL/GenBank/DDBJ databases">
        <title>Comparative genomics reveals a dynamic genome evolution in the ectomycorrhizal milk-cap (Lactarius) mushrooms.</title>
        <authorList>
            <consortium name="DOE Joint Genome Institute"/>
            <person name="Lebreton A."/>
            <person name="Tang N."/>
            <person name="Kuo A."/>
            <person name="LaButti K."/>
            <person name="Drula E."/>
            <person name="Barry K."/>
            <person name="Clum A."/>
            <person name="Lipzen A."/>
            <person name="Mousain D."/>
            <person name="Ng V."/>
            <person name="Wang R."/>
            <person name="Wang X."/>
            <person name="Dai Y."/>
            <person name="Henrissat B."/>
            <person name="Grigoriev I.V."/>
            <person name="Guerin-Laguette A."/>
            <person name="Yu F."/>
            <person name="Martin F.M."/>
        </authorList>
    </citation>
    <scope>NUCLEOTIDE SEQUENCE</scope>
    <source>
        <strain evidence="2">QP</strain>
    </source>
</reference>
<sequence>DSRPRLSNADALPPKPASASGGGVPLSYSAQVAEQFSSSYRQTPSQERGRLDAARLAQFQVNQTGAPSGSTGANSPTTDAQARPIRPSEMKDEG</sequence>
<dbReference type="Proteomes" id="UP001201163">
    <property type="component" value="Unassembled WGS sequence"/>
</dbReference>
<keyword evidence="3" id="KW-1185">Reference proteome</keyword>
<organism evidence="2 3">
    <name type="scientific">Lactarius akahatsu</name>
    <dbReference type="NCBI Taxonomy" id="416441"/>
    <lineage>
        <taxon>Eukaryota</taxon>
        <taxon>Fungi</taxon>
        <taxon>Dikarya</taxon>
        <taxon>Basidiomycota</taxon>
        <taxon>Agaricomycotina</taxon>
        <taxon>Agaricomycetes</taxon>
        <taxon>Russulales</taxon>
        <taxon>Russulaceae</taxon>
        <taxon>Lactarius</taxon>
    </lineage>
</organism>
<feature type="region of interest" description="Disordered" evidence="1">
    <location>
        <begin position="60"/>
        <end position="94"/>
    </location>
</feature>
<feature type="region of interest" description="Disordered" evidence="1">
    <location>
        <begin position="1"/>
        <end position="26"/>
    </location>
</feature>
<gene>
    <name evidence="2" type="ORF">EDB92DRAFT_1763156</name>
</gene>